<protein>
    <recommendedName>
        <fullName evidence="4">SGNH hydrolase-type esterase domain-containing protein</fullName>
    </recommendedName>
</protein>
<dbReference type="PANTHER" id="PTHR37981">
    <property type="entry name" value="LIPASE 2"/>
    <property type="match status" value="1"/>
</dbReference>
<feature type="transmembrane region" description="Helical" evidence="3">
    <location>
        <begin position="172"/>
        <end position="194"/>
    </location>
</feature>
<name>A0A6J4JIS3_9ACTN</name>
<sequence length="498" mass="52496">MSTAGRHRRAPLVWAGRAALLVLLALVAMVLALAVTPRASVSVFGQTVEVGAVPPSASLGWSGPGEADLFGEGTVETVQYFDGPIRPKIVWQKFNRNDDAAAFIRSDSDGGTRTVETGTARVGDALAAGWTRYFGWLVLAAGVLGGILYLLSVGATTLSGRDHRHRSRRRHLALLSVCVAASLAVTLGFTALTVRTAVSSLGSITSLADLVGTATVAQVPERVGPTRTGIDIVVVGDSTAAGIGNAPVPDPTREDEACRRSADAYASSLRTISGRSVLNLACSSATVSAGLLGPQLTGDMRIDPQVGVLRSVQSAETVIVSIGANDVGWSDFLTLCYGLPRCDDEASDRLFQSRLDAFKIPYAQLLQQLSDLPNDPDIVITEYYDPFGDTFDCDQLTDPRAAAGPPGYGFGPDPGQDNQDQKITEKIEPLRSQLSRLNAVLAQGAEAFGFSVVRPSFEGHALCSEQSWVQGMTDPAPFHPRAAGELAIAATILPRLPT</sequence>
<dbReference type="InterPro" id="IPR013830">
    <property type="entry name" value="SGNH_hydro"/>
</dbReference>
<dbReference type="SUPFAM" id="SSF52266">
    <property type="entry name" value="SGNH hydrolase"/>
    <property type="match status" value="1"/>
</dbReference>
<feature type="active site" description="Nucleophile" evidence="1">
    <location>
        <position position="238"/>
    </location>
</feature>
<gene>
    <name evidence="5" type="ORF">AVDCRST_MAG41-3335</name>
</gene>
<evidence type="ECO:0000256" key="3">
    <source>
        <dbReference type="SAM" id="Phobius"/>
    </source>
</evidence>
<reference evidence="5" key="1">
    <citation type="submission" date="2020-02" db="EMBL/GenBank/DDBJ databases">
        <authorList>
            <person name="Meier V. D."/>
        </authorList>
    </citation>
    <scope>NUCLEOTIDE SEQUENCE</scope>
    <source>
        <strain evidence="5">AVDCRST_MAG41</strain>
    </source>
</reference>
<feature type="active site" evidence="1">
    <location>
        <position position="479"/>
    </location>
</feature>
<dbReference type="EMBL" id="CADCTP010000308">
    <property type="protein sequence ID" value="CAA9278319.1"/>
    <property type="molecule type" value="Genomic_DNA"/>
</dbReference>
<feature type="disulfide bond" evidence="2">
    <location>
        <begin position="336"/>
        <end position="342"/>
    </location>
</feature>
<dbReference type="InterPro" id="IPR037460">
    <property type="entry name" value="SEST-like"/>
</dbReference>
<feature type="disulfide bond" evidence="2">
    <location>
        <begin position="258"/>
        <end position="282"/>
    </location>
</feature>
<dbReference type="Gene3D" id="3.40.50.1110">
    <property type="entry name" value="SGNH hydrolase"/>
    <property type="match status" value="1"/>
</dbReference>
<feature type="transmembrane region" description="Helical" evidence="3">
    <location>
        <begin position="133"/>
        <end position="151"/>
    </location>
</feature>
<evidence type="ECO:0000313" key="5">
    <source>
        <dbReference type="EMBL" id="CAA9278319.1"/>
    </source>
</evidence>
<dbReference type="GO" id="GO:0016788">
    <property type="term" value="F:hydrolase activity, acting on ester bonds"/>
    <property type="evidence" value="ECO:0007669"/>
    <property type="project" value="InterPro"/>
</dbReference>
<accession>A0A6J4JIS3</accession>
<evidence type="ECO:0000256" key="1">
    <source>
        <dbReference type="PIRSR" id="PIRSR637460-1"/>
    </source>
</evidence>
<dbReference type="AlphaFoldDB" id="A0A6J4JIS3"/>
<keyword evidence="3" id="KW-1133">Transmembrane helix</keyword>
<keyword evidence="2" id="KW-1015">Disulfide bond</keyword>
<dbReference type="PANTHER" id="PTHR37981:SF1">
    <property type="entry name" value="SGNH HYDROLASE-TYPE ESTERASE DOMAIN-CONTAINING PROTEIN"/>
    <property type="match status" value="1"/>
</dbReference>
<dbReference type="InterPro" id="IPR036514">
    <property type="entry name" value="SGNH_hydro_sf"/>
</dbReference>
<evidence type="ECO:0000259" key="4">
    <source>
        <dbReference type="Pfam" id="PF13472"/>
    </source>
</evidence>
<keyword evidence="3" id="KW-0812">Transmembrane</keyword>
<dbReference type="Pfam" id="PF13472">
    <property type="entry name" value="Lipase_GDSL_2"/>
    <property type="match status" value="1"/>
</dbReference>
<evidence type="ECO:0000256" key="2">
    <source>
        <dbReference type="PIRSR" id="PIRSR637460-2"/>
    </source>
</evidence>
<keyword evidence="3" id="KW-0472">Membrane</keyword>
<proteinExistence type="predicted"/>
<feature type="domain" description="SGNH hydrolase-type esterase" evidence="4">
    <location>
        <begin position="234"/>
        <end position="484"/>
    </location>
</feature>
<organism evidence="5">
    <name type="scientific">uncultured Mycobacteriales bacterium</name>
    <dbReference type="NCBI Taxonomy" id="581187"/>
    <lineage>
        <taxon>Bacteria</taxon>
        <taxon>Bacillati</taxon>
        <taxon>Actinomycetota</taxon>
        <taxon>Actinomycetes</taxon>
        <taxon>Mycobacteriales</taxon>
        <taxon>environmental samples</taxon>
    </lineage>
</organism>
<dbReference type="GO" id="GO:0006629">
    <property type="term" value="P:lipid metabolic process"/>
    <property type="evidence" value="ECO:0007669"/>
    <property type="project" value="TreeGrafter"/>
</dbReference>